<name>A0A2N6SWN8_9CORY</name>
<dbReference type="RefSeq" id="WP_102214175.1">
    <property type="nucleotide sequence ID" value="NZ_PNHF01000027.1"/>
</dbReference>
<evidence type="ECO:0000313" key="4">
    <source>
        <dbReference type="Proteomes" id="UP000235363"/>
    </source>
</evidence>
<comment type="caution">
    <text evidence="3">The sequence shown here is derived from an EMBL/GenBank/DDBJ whole genome shotgun (WGS) entry which is preliminary data.</text>
</comment>
<keyword evidence="2" id="KW-1133">Transmembrane helix</keyword>
<gene>
    <name evidence="3" type="ORF">CJ204_10680</name>
</gene>
<evidence type="ECO:0000256" key="2">
    <source>
        <dbReference type="SAM" id="Phobius"/>
    </source>
</evidence>
<keyword evidence="2" id="KW-0812">Transmembrane</keyword>
<dbReference type="EMBL" id="PNHF01000027">
    <property type="protein sequence ID" value="PMC61495.1"/>
    <property type="molecule type" value="Genomic_DNA"/>
</dbReference>
<feature type="compositionally biased region" description="Basic and acidic residues" evidence="1">
    <location>
        <begin position="203"/>
        <end position="212"/>
    </location>
</feature>
<keyword evidence="2" id="KW-0472">Membrane</keyword>
<evidence type="ECO:0000256" key="1">
    <source>
        <dbReference type="SAM" id="MobiDB-lite"/>
    </source>
</evidence>
<feature type="region of interest" description="Disordered" evidence="1">
    <location>
        <begin position="165"/>
        <end position="212"/>
    </location>
</feature>
<dbReference type="Pfam" id="PF11298">
    <property type="entry name" value="DUF3099"/>
    <property type="match status" value="1"/>
</dbReference>
<dbReference type="Proteomes" id="UP000235363">
    <property type="component" value="Unassembled WGS sequence"/>
</dbReference>
<feature type="region of interest" description="Disordered" evidence="1">
    <location>
        <begin position="117"/>
        <end position="144"/>
    </location>
</feature>
<feature type="compositionally biased region" description="Basic residues" evidence="1">
    <location>
        <begin position="189"/>
        <end position="202"/>
    </location>
</feature>
<protein>
    <recommendedName>
        <fullName evidence="5">DUF3099 domain-containing protein</fullName>
    </recommendedName>
</protein>
<evidence type="ECO:0000313" key="3">
    <source>
        <dbReference type="EMBL" id="PMC61495.1"/>
    </source>
</evidence>
<reference evidence="3 4" key="1">
    <citation type="submission" date="2017-09" db="EMBL/GenBank/DDBJ databases">
        <title>Bacterial strain isolated from the female urinary microbiota.</title>
        <authorList>
            <person name="Thomas-White K."/>
            <person name="Kumar N."/>
            <person name="Forster S."/>
            <person name="Putonti C."/>
            <person name="Lawley T."/>
            <person name="Wolfe A.J."/>
        </authorList>
    </citation>
    <scope>NUCLEOTIDE SEQUENCE [LARGE SCALE GENOMIC DNA]</scope>
    <source>
        <strain evidence="3 4">UMB0908</strain>
    </source>
</reference>
<dbReference type="InterPro" id="IPR021449">
    <property type="entry name" value="DUF3099"/>
</dbReference>
<dbReference type="AlphaFoldDB" id="A0A2N6SWN8"/>
<evidence type="ECO:0008006" key="5">
    <source>
        <dbReference type="Google" id="ProtNLM"/>
    </source>
</evidence>
<proteinExistence type="predicted"/>
<dbReference type="STRING" id="1725.WU86_02685"/>
<feature type="transmembrane region" description="Helical" evidence="2">
    <location>
        <begin position="36"/>
        <end position="58"/>
    </location>
</feature>
<sequence length="212" mass="23762">MASRRTNRWGRRGSDPVLITDARQSRIRNYNYRRHTYAVLQWSRIPMLLLAAAAFLWWDLAWLATILTILSVPMPWIAVVIANGVGEPADKRAPRVYKPGVVREQNRRWEEAQKKRLAQLSDGSARALGGPSADPAESYLPAHVGDEPDVGPYCGFDPSMIIEMDDDEADADASSAVADGPGGSDARASQRRHRDRHRHRHHPIDPRENPST</sequence>
<feature type="transmembrane region" description="Helical" evidence="2">
    <location>
        <begin position="64"/>
        <end position="85"/>
    </location>
</feature>
<accession>A0A2N6SWN8</accession>
<organism evidence="3 4">
    <name type="scientific">Corynebacterium xerosis</name>
    <dbReference type="NCBI Taxonomy" id="1725"/>
    <lineage>
        <taxon>Bacteria</taxon>
        <taxon>Bacillati</taxon>
        <taxon>Actinomycetota</taxon>
        <taxon>Actinomycetes</taxon>
        <taxon>Mycobacteriales</taxon>
        <taxon>Corynebacteriaceae</taxon>
        <taxon>Corynebacterium</taxon>
    </lineage>
</organism>